<evidence type="ECO:0000313" key="2">
    <source>
        <dbReference type="EMBL" id="QFQ98221.1"/>
    </source>
</evidence>
<accession>A0A5P8K504</accession>
<dbReference type="AlphaFoldDB" id="A0A5P8K504"/>
<dbReference type="KEGG" id="sphv:F9278_20710"/>
<reference evidence="2 3" key="1">
    <citation type="submission" date="2019-10" db="EMBL/GenBank/DDBJ databases">
        <title>Streptomyces sp. strain GY16 isolated from leaves of Broussonetia papyrifera.</title>
        <authorList>
            <person name="Mo P."/>
        </authorList>
    </citation>
    <scope>NUCLEOTIDE SEQUENCE [LARGE SCALE GENOMIC DNA]</scope>
    <source>
        <strain evidence="2 3">GY16</strain>
    </source>
</reference>
<keyword evidence="3" id="KW-1185">Reference proteome</keyword>
<protein>
    <recommendedName>
        <fullName evidence="1">Trypsin-co-occurring domain-containing protein</fullName>
    </recommendedName>
</protein>
<dbReference type="Pfam" id="PF19631">
    <property type="entry name" value="Trypco2"/>
    <property type="match status" value="1"/>
</dbReference>
<evidence type="ECO:0000313" key="3">
    <source>
        <dbReference type="Proteomes" id="UP000327294"/>
    </source>
</evidence>
<dbReference type="RefSeq" id="WP_152169690.1">
    <property type="nucleotide sequence ID" value="NZ_CP045096.1"/>
</dbReference>
<gene>
    <name evidence="2" type="ORF">F9278_20710</name>
</gene>
<organism evidence="2 3">
    <name type="scientific">Streptomyces phaeolivaceus</name>
    <dbReference type="NCBI Taxonomy" id="2653200"/>
    <lineage>
        <taxon>Bacteria</taxon>
        <taxon>Bacillati</taxon>
        <taxon>Actinomycetota</taxon>
        <taxon>Actinomycetes</taxon>
        <taxon>Kitasatosporales</taxon>
        <taxon>Streptomycetaceae</taxon>
        <taxon>Streptomyces</taxon>
    </lineage>
</organism>
<dbReference type="EMBL" id="CP045096">
    <property type="protein sequence ID" value="QFQ98221.1"/>
    <property type="molecule type" value="Genomic_DNA"/>
</dbReference>
<dbReference type="InterPro" id="IPR045608">
    <property type="entry name" value="Trypco2"/>
</dbReference>
<proteinExistence type="predicted"/>
<dbReference type="Proteomes" id="UP000327294">
    <property type="component" value="Chromosome"/>
</dbReference>
<name>A0A5P8K504_9ACTN</name>
<evidence type="ECO:0000259" key="1">
    <source>
        <dbReference type="Pfam" id="PF19631"/>
    </source>
</evidence>
<feature type="domain" description="Trypsin-co-occurring" evidence="1">
    <location>
        <begin position="17"/>
        <end position="94"/>
    </location>
</feature>
<sequence length="116" mass="12411">MRHTSDDDGLGSDHVPIDLVSAVKALRAQITEAAATDPESDIRFQVGPIELEFTVALTRDRSVKGGVKAWVVTADAEGKRSTAHTHRVTLNLTPISAATGESPEINNSDSGHRIVR</sequence>